<feature type="binding site" evidence="8">
    <location>
        <position position="117"/>
    </location>
    <ligand>
        <name>ATP</name>
        <dbReference type="ChEBI" id="CHEBI:30616"/>
    </ligand>
</feature>
<keyword evidence="5 8" id="KW-0547">Nucleotide-binding</keyword>
<evidence type="ECO:0000256" key="5">
    <source>
        <dbReference type="ARBA" id="ARBA00022741"/>
    </source>
</evidence>
<feature type="binding site" evidence="8">
    <location>
        <position position="187"/>
    </location>
    <ligand>
        <name>ATP</name>
        <dbReference type="ChEBI" id="CHEBI:30616"/>
    </ligand>
</feature>
<evidence type="ECO:0000256" key="3">
    <source>
        <dbReference type="ARBA" id="ARBA00022695"/>
    </source>
</evidence>
<keyword evidence="2 8" id="KW-0808">Transferase</keyword>
<evidence type="ECO:0000256" key="4">
    <source>
        <dbReference type="ARBA" id="ARBA00022723"/>
    </source>
</evidence>
<comment type="caution">
    <text evidence="10">The sequence shown here is derived from an EMBL/GenBank/DDBJ whole genome shotgun (WGS) entry which is preliminary data.</text>
</comment>
<keyword evidence="4 8" id="KW-0479">Metal-binding</keyword>
<keyword evidence="8" id="KW-0464">Manganese</keyword>
<dbReference type="Proteomes" id="UP000800303">
    <property type="component" value="Unassembled WGS sequence"/>
</dbReference>
<feature type="binding site" evidence="8">
    <location>
        <position position="282"/>
    </location>
    <ligand>
        <name>ATP</name>
        <dbReference type="ChEBI" id="CHEBI:30616"/>
    </ligand>
</feature>
<protein>
    <recommendedName>
        <fullName evidence="8">Protein nucleotidyltransferase YdiU</fullName>
        <ecNumber evidence="8">2.7.7.-</ecNumber>
    </recommendedName>
    <alternativeName>
        <fullName evidence="8">Protein adenylyltransferase YdiU</fullName>
        <ecNumber evidence="8">2.7.7.108</ecNumber>
    </alternativeName>
    <alternativeName>
        <fullName evidence="8">Protein uridylyltransferase YdiU</fullName>
        <ecNumber evidence="8">2.7.7.-</ecNumber>
    </alternativeName>
</protein>
<dbReference type="Pfam" id="PF02696">
    <property type="entry name" value="SelO"/>
    <property type="match status" value="1"/>
</dbReference>
<evidence type="ECO:0000256" key="8">
    <source>
        <dbReference type="HAMAP-Rule" id="MF_00692"/>
    </source>
</evidence>
<evidence type="ECO:0000256" key="7">
    <source>
        <dbReference type="ARBA" id="ARBA00022842"/>
    </source>
</evidence>
<feature type="binding site" evidence="8">
    <location>
        <position position="282"/>
    </location>
    <ligand>
        <name>Mg(2+)</name>
        <dbReference type="ChEBI" id="CHEBI:18420"/>
    </ligand>
</feature>
<comment type="catalytic activity">
    <reaction evidence="8">
        <text>L-seryl-[protein] + UTP = O-(5'-uridylyl)-L-seryl-[protein] + diphosphate</text>
        <dbReference type="Rhea" id="RHEA:64604"/>
        <dbReference type="Rhea" id="RHEA-COMP:9863"/>
        <dbReference type="Rhea" id="RHEA-COMP:16635"/>
        <dbReference type="ChEBI" id="CHEBI:29999"/>
        <dbReference type="ChEBI" id="CHEBI:33019"/>
        <dbReference type="ChEBI" id="CHEBI:46398"/>
        <dbReference type="ChEBI" id="CHEBI:156051"/>
    </reaction>
</comment>
<evidence type="ECO:0000256" key="6">
    <source>
        <dbReference type="ARBA" id="ARBA00022840"/>
    </source>
</evidence>
<name>A0ABX0F8W7_9BACL</name>
<comment type="cofactor">
    <cofactor evidence="8">
        <name>Mg(2+)</name>
        <dbReference type="ChEBI" id="CHEBI:18420"/>
    </cofactor>
    <cofactor evidence="8">
        <name>Mn(2+)</name>
        <dbReference type="ChEBI" id="CHEBI:29035"/>
    </cofactor>
</comment>
<dbReference type="RefSeq" id="WP_166275259.1">
    <property type="nucleotide sequence ID" value="NZ_JAAFGS010000004.1"/>
</dbReference>
<comment type="catalytic activity">
    <reaction evidence="8">
        <text>L-threonyl-[protein] + ATP = 3-O-(5'-adenylyl)-L-threonyl-[protein] + diphosphate</text>
        <dbReference type="Rhea" id="RHEA:54292"/>
        <dbReference type="Rhea" id="RHEA-COMP:11060"/>
        <dbReference type="Rhea" id="RHEA-COMP:13847"/>
        <dbReference type="ChEBI" id="CHEBI:30013"/>
        <dbReference type="ChEBI" id="CHEBI:30616"/>
        <dbReference type="ChEBI" id="CHEBI:33019"/>
        <dbReference type="ChEBI" id="CHEBI:138113"/>
        <dbReference type="EC" id="2.7.7.108"/>
    </reaction>
</comment>
<feature type="binding site" evidence="8">
    <location>
        <position position="94"/>
    </location>
    <ligand>
        <name>ATP</name>
        <dbReference type="ChEBI" id="CHEBI:30616"/>
    </ligand>
</feature>
<comment type="catalytic activity">
    <reaction evidence="8">
        <text>L-tyrosyl-[protein] + UTP = O-(5'-uridylyl)-L-tyrosyl-[protein] + diphosphate</text>
        <dbReference type="Rhea" id="RHEA:83887"/>
        <dbReference type="Rhea" id="RHEA-COMP:10136"/>
        <dbReference type="Rhea" id="RHEA-COMP:20238"/>
        <dbReference type="ChEBI" id="CHEBI:33019"/>
        <dbReference type="ChEBI" id="CHEBI:46398"/>
        <dbReference type="ChEBI" id="CHEBI:46858"/>
        <dbReference type="ChEBI" id="CHEBI:90602"/>
    </reaction>
</comment>
<comment type="catalytic activity">
    <reaction evidence="8">
        <text>L-tyrosyl-[protein] + ATP = O-(5'-adenylyl)-L-tyrosyl-[protein] + diphosphate</text>
        <dbReference type="Rhea" id="RHEA:54288"/>
        <dbReference type="Rhea" id="RHEA-COMP:10136"/>
        <dbReference type="Rhea" id="RHEA-COMP:13846"/>
        <dbReference type="ChEBI" id="CHEBI:30616"/>
        <dbReference type="ChEBI" id="CHEBI:33019"/>
        <dbReference type="ChEBI" id="CHEBI:46858"/>
        <dbReference type="ChEBI" id="CHEBI:83624"/>
        <dbReference type="EC" id="2.7.7.108"/>
    </reaction>
</comment>
<dbReference type="PANTHER" id="PTHR32057:SF14">
    <property type="entry name" value="PROTEIN ADENYLYLTRANSFERASE SELO, MITOCHONDRIAL"/>
    <property type="match status" value="1"/>
</dbReference>
<evidence type="ECO:0000313" key="10">
    <source>
        <dbReference type="EMBL" id="NGZ76459.1"/>
    </source>
</evidence>
<feature type="binding site" evidence="8">
    <location>
        <position position="180"/>
    </location>
    <ligand>
        <name>ATP</name>
        <dbReference type="ChEBI" id="CHEBI:30616"/>
    </ligand>
</feature>
<evidence type="ECO:0000313" key="11">
    <source>
        <dbReference type="Proteomes" id="UP000800303"/>
    </source>
</evidence>
<feature type="region of interest" description="Disordered" evidence="9">
    <location>
        <begin position="410"/>
        <end position="431"/>
    </location>
</feature>
<proteinExistence type="inferred from homology"/>
<accession>A0ABX0F8W7</accession>
<comment type="catalytic activity">
    <reaction evidence="8">
        <text>L-histidyl-[protein] + UTP = N(tele)-(5'-uridylyl)-L-histidyl-[protein] + diphosphate</text>
        <dbReference type="Rhea" id="RHEA:83891"/>
        <dbReference type="Rhea" id="RHEA-COMP:9745"/>
        <dbReference type="Rhea" id="RHEA-COMP:20239"/>
        <dbReference type="ChEBI" id="CHEBI:29979"/>
        <dbReference type="ChEBI" id="CHEBI:33019"/>
        <dbReference type="ChEBI" id="CHEBI:46398"/>
        <dbReference type="ChEBI" id="CHEBI:233474"/>
    </reaction>
</comment>
<keyword evidence="3 8" id="KW-0548">Nucleotidyltransferase</keyword>
<comment type="catalytic activity">
    <reaction evidence="8">
        <text>L-seryl-[protein] + ATP = 3-O-(5'-adenylyl)-L-seryl-[protein] + diphosphate</text>
        <dbReference type="Rhea" id="RHEA:58120"/>
        <dbReference type="Rhea" id="RHEA-COMP:9863"/>
        <dbReference type="Rhea" id="RHEA-COMP:15073"/>
        <dbReference type="ChEBI" id="CHEBI:29999"/>
        <dbReference type="ChEBI" id="CHEBI:30616"/>
        <dbReference type="ChEBI" id="CHEBI:33019"/>
        <dbReference type="ChEBI" id="CHEBI:142516"/>
        <dbReference type="EC" id="2.7.7.108"/>
    </reaction>
</comment>
<dbReference type="HAMAP" id="MF_00692">
    <property type="entry name" value="SelO"/>
    <property type="match status" value="1"/>
</dbReference>
<keyword evidence="11" id="KW-1185">Reference proteome</keyword>
<feature type="binding site" evidence="8">
    <location>
        <position position="129"/>
    </location>
    <ligand>
        <name>ATP</name>
        <dbReference type="ChEBI" id="CHEBI:30616"/>
    </ligand>
</feature>
<feature type="binding site" evidence="8">
    <location>
        <position position="97"/>
    </location>
    <ligand>
        <name>ATP</name>
        <dbReference type="ChEBI" id="CHEBI:30616"/>
    </ligand>
</feature>
<feature type="binding site" evidence="8">
    <location>
        <position position="273"/>
    </location>
    <ligand>
        <name>Mg(2+)</name>
        <dbReference type="ChEBI" id="CHEBI:18420"/>
    </ligand>
</feature>
<dbReference type="EC" id="2.7.7.108" evidence="8"/>
<dbReference type="InterPro" id="IPR003846">
    <property type="entry name" value="SelO"/>
</dbReference>
<gene>
    <name evidence="8" type="primary">ydiU</name>
    <name evidence="8" type="synonym">selO</name>
    <name evidence="10" type="ORF">GYN08_14115</name>
</gene>
<keyword evidence="6 8" id="KW-0067">ATP-binding</keyword>
<sequence>MTDISVNRTAGWNFDNSYARLPNVFYSQLPPVPVQEPKAAFLNDKLAAELGLDPEWLHGEEAAAIFAGNALPEGAEPLAQAYAGHQFGGFTKLGDGRAILLGEQLTPDGRRVDIQLKGSGRTPFSRGGDGRAALGPMLREYIISEAMHALGIPTTRSLAVMATGENIRREKPLPGAVLTRVAASHLRVGTFQYALQWGGVDALRELADYAIGRHYPEIDAADQAASRREEAAAGTGAEGRYARFLHGVMERQAALIAQWMLAGFIHGVMNTDNMTISGESIDYGPCAFMDAYDPSTVFSSIDTGGRYAYGNQPPIALWNLTRLAETLVPLLDEDQDRGVEIAQGILGGFERMYLDTWFDGMRAKLGLTGREEEDERLIADLLDLMKAFRADYTNTFVGLTFDAPASGAGEAETAGAARSDADAGATPDERQDAAGNAELDYAGLDEASGGSGSAGAGASAAVRPTSFPGADALLSSGEYRAWRARWEERLIRQGASAAEVRERMLASNPAVIPRNHRVEEALDAAWKEGDYGPMHRLLDALSRPYAHTADQAEYAQPAPDDGDGYRTFCGT</sequence>
<reference evidence="10 11" key="1">
    <citation type="submission" date="2020-01" db="EMBL/GenBank/DDBJ databases">
        <title>Polyphasic characterisation and genomic insights into a novel alkali tolerant bacterium VR-M41.</title>
        <authorList>
            <person name="Vemuluri V.R."/>
        </authorList>
    </citation>
    <scope>NUCLEOTIDE SEQUENCE [LARGE SCALE GENOMIC DNA]</scope>
    <source>
        <strain evidence="10 11">VR-M41</strain>
    </source>
</reference>
<dbReference type="EMBL" id="JAAFGS010000004">
    <property type="protein sequence ID" value="NGZ76459.1"/>
    <property type="molecule type" value="Genomic_DNA"/>
</dbReference>
<dbReference type="NCBIfam" id="NF000658">
    <property type="entry name" value="PRK00029.1"/>
    <property type="match status" value="1"/>
</dbReference>
<evidence type="ECO:0000256" key="1">
    <source>
        <dbReference type="ARBA" id="ARBA00009747"/>
    </source>
</evidence>
<organism evidence="10 11">
    <name type="scientific">Saccharibacillus alkalitolerans</name>
    <dbReference type="NCBI Taxonomy" id="2705290"/>
    <lineage>
        <taxon>Bacteria</taxon>
        <taxon>Bacillati</taxon>
        <taxon>Bacillota</taxon>
        <taxon>Bacilli</taxon>
        <taxon>Bacillales</taxon>
        <taxon>Paenibacillaceae</taxon>
        <taxon>Saccharibacillus</taxon>
    </lineage>
</organism>
<feature type="binding site" evidence="8">
    <location>
        <position position="96"/>
    </location>
    <ligand>
        <name>ATP</name>
        <dbReference type="ChEBI" id="CHEBI:30616"/>
    </ligand>
</feature>
<feature type="compositionally biased region" description="Low complexity" evidence="9">
    <location>
        <begin position="410"/>
        <end position="426"/>
    </location>
</feature>
<dbReference type="PANTHER" id="PTHR32057">
    <property type="entry name" value="PROTEIN ADENYLYLTRANSFERASE SELO, MITOCHONDRIAL"/>
    <property type="match status" value="1"/>
</dbReference>
<comment type="similarity">
    <text evidence="1 8">Belongs to the SELO family.</text>
</comment>
<evidence type="ECO:0000256" key="2">
    <source>
        <dbReference type="ARBA" id="ARBA00022679"/>
    </source>
</evidence>
<dbReference type="EC" id="2.7.7.-" evidence="8"/>
<keyword evidence="7 8" id="KW-0460">Magnesium</keyword>
<comment type="function">
    <text evidence="8">Nucleotidyltransferase involved in the post-translational modification of proteins. It can catalyze the addition of adenosine monophosphate (AMP) or uridine monophosphate (UMP) to a protein, resulting in modifications known as AMPylation and UMPylation.</text>
</comment>
<feature type="active site" description="Proton acceptor" evidence="8">
    <location>
        <position position="272"/>
    </location>
</feature>
<evidence type="ECO:0000256" key="9">
    <source>
        <dbReference type="SAM" id="MobiDB-lite"/>
    </source>
</evidence>
<feature type="binding site" evidence="8">
    <location>
        <position position="130"/>
    </location>
    <ligand>
        <name>ATP</name>
        <dbReference type="ChEBI" id="CHEBI:30616"/>
    </ligand>
</feature>